<feature type="compositionally biased region" description="Basic residues" evidence="1">
    <location>
        <begin position="592"/>
        <end position="605"/>
    </location>
</feature>
<dbReference type="PANTHER" id="PTHR22084:SF4">
    <property type="entry name" value="BZIP DOMAIN-CONTAINING PROTEIN"/>
    <property type="match status" value="1"/>
</dbReference>
<organism evidence="2 3">
    <name type="scientific">Steinernema glaseri</name>
    <dbReference type="NCBI Taxonomy" id="37863"/>
    <lineage>
        <taxon>Eukaryota</taxon>
        <taxon>Metazoa</taxon>
        <taxon>Ecdysozoa</taxon>
        <taxon>Nematoda</taxon>
        <taxon>Chromadorea</taxon>
        <taxon>Rhabditida</taxon>
        <taxon>Tylenchina</taxon>
        <taxon>Panagrolaimomorpha</taxon>
        <taxon>Strongyloidoidea</taxon>
        <taxon>Steinernematidae</taxon>
        <taxon>Steinernema</taxon>
    </lineage>
</organism>
<feature type="region of interest" description="Disordered" evidence="1">
    <location>
        <begin position="660"/>
        <end position="751"/>
    </location>
</feature>
<evidence type="ECO:0000313" key="3">
    <source>
        <dbReference type="WBParaSite" id="L893_g909.t1"/>
    </source>
</evidence>
<feature type="compositionally biased region" description="Basic and acidic residues" evidence="1">
    <location>
        <begin position="167"/>
        <end position="176"/>
    </location>
</feature>
<feature type="region of interest" description="Disordered" evidence="1">
    <location>
        <begin position="350"/>
        <end position="398"/>
    </location>
</feature>
<feature type="region of interest" description="Disordered" evidence="1">
    <location>
        <begin position="125"/>
        <end position="148"/>
    </location>
</feature>
<dbReference type="AlphaFoldDB" id="A0A1I8ATS3"/>
<evidence type="ECO:0000313" key="2">
    <source>
        <dbReference type="Proteomes" id="UP000095287"/>
    </source>
</evidence>
<feature type="compositionally biased region" description="Basic and acidic residues" evidence="1">
    <location>
        <begin position="137"/>
        <end position="148"/>
    </location>
</feature>
<feature type="region of interest" description="Disordered" evidence="1">
    <location>
        <begin position="573"/>
        <end position="618"/>
    </location>
</feature>
<sequence>MNSSTPAAGYFSGEMPSSDGVLLGPPQTLHFAPHTASFMPHGSGTVFYSSPGGHYAAATSADRNSVPDAAPAITMSSVNLTPLSNVVQDGLVPQQLALDGTAVVHISSDCGNIYEYFVEQPSSDAAQQELDDMLEDDSSRKEDALRHQENRRAKMAEAARLRYAKLSPEEKKEINARRTQAQKRKRQRDKEIEELENLLRESNDIQDDPVLNEQLREKRVKARRAEAARSRYQRMSSEERRVYNQKRRMRQLGLDERSQREGIDPGQVRRQIETQNAKKAEAARLRYHKMSPEEKRSYNQRRTEAFRRRRMEEEILLSTPAGRISADALQKAQQIMLRNAKRAEMARLRYQRMSPEQRRAYNQKRSSAKKQRERAQAMRRGEEEPPSASHSYRSDDSSNFCEEALSSLERDVIKRTKQANMVLMRQKKAQEHQQTHHVPQPPPQQQMVIFPAGETIQVPAILNEHHQILEVKTEHHLPPGTIYIQATPQHLQQLDASTVDLQHLPPQTQIIIQQPDHVMGQQGHPTYATVHQITIDPGQSQMMTGAPQEMTAAPVRVYPASDAEPHTELLAAEDDGGSEDEGADPQQEKVRQQRARRAARARRRYHEMSEEERKQFNAKRAVALKKARQRDDELVQLYETSTRQGTTLDEETMREVEAAQGRRAKRAASARQKYQRMTSEERRQYNAYRDAQRRQRRRELQQHEEHEEHPEESGERPKEVLRHSEEQSGAEQVIVYNPYYTTEPLDRPWEA</sequence>
<name>A0A1I8ATS3_9BILA</name>
<dbReference type="PANTHER" id="PTHR22084">
    <property type="entry name" value="GEX INTERACTING PROTEIN PROTEIN 4"/>
    <property type="match status" value="1"/>
</dbReference>
<protein>
    <submittedName>
        <fullName evidence="3">BZIP domain-containing protein</fullName>
    </submittedName>
</protein>
<keyword evidence="2" id="KW-1185">Reference proteome</keyword>
<feature type="compositionally biased region" description="Acidic residues" evidence="1">
    <location>
        <begin position="573"/>
        <end position="583"/>
    </location>
</feature>
<reference evidence="3" key="1">
    <citation type="submission" date="2016-11" db="UniProtKB">
        <authorList>
            <consortium name="WormBaseParasite"/>
        </authorList>
    </citation>
    <scope>IDENTIFICATION</scope>
</reference>
<accession>A0A1I8ATS3</accession>
<feature type="compositionally biased region" description="Basic and acidic residues" evidence="1">
    <location>
        <begin position="678"/>
        <end position="726"/>
    </location>
</feature>
<feature type="compositionally biased region" description="Basic and acidic residues" evidence="1">
    <location>
        <begin position="606"/>
        <end position="615"/>
    </location>
</feature>
<evidence type="ECO:0000256" key="1">
    <source>
        <dbReference type="SAM" id="MobiDB-lite"/>
    </source>
</evidence>
<dbReference type="Proteomes" id="UP000095287">
    <property type="component" value="Unplaced"/>
</dbReference>
<proteinExistence type="predicted"/>
<dbReference type="WBParaSite" id="L893_g909.t1">
    <property type="protein sequence ID" value="L893_g909.t1"/>
    <property type="gene ID" value="L893_g909"/>
</dbReference>
<feature type="region of interest" description="Disordered" evidence="1">
    <location>
        <begin position="166"/>
        <end position="189"/>
    </location>
</feature>
<feature type="region of interest" description="Disordered" evidence="1">
    <location>
        <begin position="227"/>
        <end position="246"/>
    </location>
</feature>
<feature type="compositionally biased region" description="Basic and acidic residues" evidence="1">
    <location>
        <begin position="373"/>
        <end position="383"/>
    </location>
</feature>